<proteinExistence type="predicted"/>
<dbReference type="Gene3D" id="2.60.120.620">
    <property type="entry name" value="q2cbj1_9rhob like domain"/>
    <property type="match status" value="1"/>
</dbReference>
<dbReference type="Proteomes" id="UP001107961">
    <property type="component" value="Unassembled WGS sequence"/>
</dbReference>
<keyword evidence="3" id="KW-1185">Reference proteome</keyword>
<dbReference type="GO" id="GO:0005506">
    <property type="term" value="F:iron ion binding"/>
    <property type="evidence" value="ECO:0007669"/>
    <property type="project" value="UniProtKB-ARBA"/>
</dbReference>
<organism evidence="2 3">
    <name type="scientific">Alloalcanivorax xenomutans</name>
    <dbReference type="NCBI Taxonomy" id="1094342"/>
    <lineage>
        <taxon>Bacteria</taxon>
        <taxon>Pseudomonadati</taxon>
        <taxon>Pseudomonadota</taxon>
        <taxon>Gammaproteobacteria</taxon>
        <taxon>Oceanospirillales</taxon>
        <taxon>Alcanivoracaceae</taxon>
        <taxon>Alloalcanivorax</taxon>
    </lineage>
</organism>
<dbReference type="SUPFAM" id="SSF51197">
    <property type="entry name" value="Clavaminate synthase-like"/>
    <property type="match status" value="1"/>
</dbReference>
<comment type="cofactor">
    <cofactor evidence="1">
        <name>Fe(2+)</name>
        <dbReference type="ChEBI" id="CHEBI:29033"/>
    </cofactor>
</comment>
<dbReference type="AlphaFoldDB" id="A0A9Q3ZE15"/>
<dbReference type="GO" id="GO:0016706">
    <property type="term" value="F:2-oxoglutarate-dependent dioxygenase activity"/>
    <property type="evidence" value="ECO:0007669"/>
    <property type="project" value="UniProtKB-ARBA"/>
</dbReference>
<evidence type="ECO:0000256" key="1">
    <source>
        <dbReference type="ARBA" id="ARBA00001954"/>
    </source>
</evidence>
<accession>A0A9Q3ZE15</accession>
<dbReference type="KEGG" id="axe:P40_20425"/>
<dbReference type="EMBL" id="JAJVKT010000005">
    <property type="protein sequence ID" value="MCE7508066.1"/>
    <property type="molecule type" value="Genomic_DNA"/>
</dbReference>
<dbReference type="InterPro" id="IPR008775">
    <property type="entry name" value="Phytyl_CoA_dOase-like"/>
</dbReference>
<dbReference type="Pfam" id="PF05721">
    <property type="entry name" value="PhyH"/>
    <property type="match status" value="1"/>
</dbReference>
<sequence>MPRKIANLSVLDSDLAARHKALRPSAERSSPEIDRDFDTLMRDGYVIIEGVLDRDTLSDIRSRITPLLDKTGRNTFEGARTQRVYDVFSKTRVLDHLADHPRILGLMDKLFLPNYLISQAQIINILPGEAPQLLHADDSFYKVPRPRPPLGAATIWAIDDFTEDNGATVVIPGSHAWGQDRRGRWEDAIPAVMPAGSVLFFLGTTWHGGGENRSDKPRLAVTCQYCEAYLRQQENFLLELSREVVRELSPELRSLIGYSIMPPFMGMVDGKHPLRLLEEE</sequence>
<dbReference type="PANTHER" id="PTHR20883:SF48">
    <property type="entry name" value="ECTOINE DIOXYGENASE"/>
    <property type="match status" value="1"/>
</dbReference>
<dbReference type="PANTHER" id="PTHR20883">
    <property type="entry name" value="PHYTANOYL-COA DIOXYGENASE DOMAIN CONTAINING 1"/>
    <property type="match status" value="1"/>
</dbReference>
<reference evidence="2" key="1">
    <citation type="submission" date="2022-01" db="EMBL/GenBank/DDBJ databases">
        <authorList>
            <person name="Karlyshev A.V."/>
            <person name="Jaspars M."/>
        </authorList>
    </citation>
    <scope>NUCLEOTIDE SEQUENCE</scope>
    <source>
        <strain evidence="2">AGSA3-2</strain>
    </source>
</reference>
<evidence type="ECO:0000313" key="2">
    <source>
        <dbReference type="EMBL" id="MCE7508066.1"/>
    </source>
</evidence>
<gene>
    <name evidence="2" type="ORF">LZG35_05410</name>
</gene>
<protein>
    <submittedName>
        <fullName evidence="2">Phytanoyl-CoA dioxygenase family protein</fullName>
    </submittedName>
</protein>
<keyword evidence="2" id="KW-0223">Dioxygenase</keyword>
<name>A0A9Q3ZE15_9GAMM</name>
<keyword evidence="2" id="KW-0560">Oxidoreductase</keyword>
<evidence type="ECO:0000313" key="3">
    <source>
        <dbReference type="Proteomes" id="UP001107961"/>
    </source>
</evidence>
<dbReference type="RefSeq" id="WP_055100403.1">
    <property type="nucleotide sequence ID" value="NZ_CBDDTQ010000003.1"/>
</dbReference>
<comment type="caution">
    <text evidence="2">The sequence shown here is derived from an EMBL/GenBank/DDBJ whole genome shotgun (WGS) entry which is preliminary data.</text>
</comment>